<comment type="caution">
    <text evidence="9">The sequence shown here is derived from an EMBL/GenBank/DDBJ whole genome shotgun (WGS) entry which is preliminary data.</text>
</comment>
<dbReference type="PANTHER" id="PTHR23517">
    <property type="entry name" value="RESISTANCE PROTEIN MDTM, PUTATIVE-RELATED-RELATED"/>
    <property type="match status" value="1"/>
</dbReference>
<feature type="transmembrane region" description="Helical" evidence="7">
    <location>
        <begin position="349"/>
        <end position="371"/>
    </location>
</feature>
<keyword evidence="5 7" id="KW-1133">Transmembrane helix</keyword>
<dbReference type="AlphaFoldDB" id="A0A939DEF9"/>
<evidence type="ECO:0000256" key="2">
    <source>
        <dbReference type="ARBA" id="ARBA00022448"/>
    </source>
</evidence>
<dbReference type="GO" id="GO:0022857">
    <property type="term" value="F:transmembrane transporter activity"/>
    <property type="evidence" value="ECO:0007669"/>
    <property type="project" value="InterPro"/>
</dbReference>
<reference evidence="9" key="1">
    <citation type="submission" date="2021-02" db="EMBL/GenBank/DDBJ databases">
        <title>PHA producing bacteria isolated from coastal sediment in Guangdong, Shenzhen.</title>
        <authorList>
            <person name="Zheng W."/>
            <person name="Yu S."/>
            <person name="Huang Y."/>
        </authorList>
    </citation>
    <scope>NUCLEOTIDE SEQUENCE</scope>
    <source>
        <strain evidence="9">TN14-10</strain>
    </source>
</reference>
<evidence type="ECO:0000256" key="7">
    <source>
        <dbReference type="SAM" id="Phobius"/>
    </source>
</evidence>
<keyword evidence="6 7" id="KW-0472">Membrane</keyword>
<dbReference type="GO" id="GO:0005886">
    <property type="term" value="C:plasma membrane"/>
    <property type="evidence" value="ECO:0007669"/>
    <property type="project" value="UniProtKB-SubCell"/>
</dbReference>
<evidence type="ECO:0000256" key="4">
    <source>
        <dbReference type="ARBA" id="ARBA00022692"/>
    </source>
</evidence>
<accession>A0A939DEF9</accession>
<dbReference type="InterPro" id="IPR050171">
    <property type="entry name" value="MFS_Transporters"/>
</dbReference>
<dbReference type="InterPro" id="IPR036259">
    <property type="entry name" value="MFS_trans_sf"/>
</dbReference>
<feature type="transmembrane region" description="Helical" evidence="7">
    <location>
        <begin position="177"/>
        <end position="199"/>
    </location>
</feature>
<proteinExistence type="predicted"/>
<feature type="transmembrane region" description="Helical" evidence="7">
    <location>
        <begin position="315"/>
        <end position="337"/>
    </location>
</feature>
<feature type="transmembrane region" description="Helical" evidence="7">
    <location>
        <begin position="377"/>
        <end position="396"/>
    </location>
</feature>
<keyword evidence="10" id="KW-1185">Reference proteome</keyword>
<feature type="transmembrane region" description="Helical" evidence="7">
    <location>
        <begin position="82"/>
        <end position="100"/>
    </location>
</feature>
<dbReference type="PANTHER" id="PTHR23517:SF2">
    <property type="entry name" value="MULTIDRUG RESISTANCE PROTEIN MDTH"/>
    <property type="match status" value="1"/>
</dbReference>
<evidence type="ECO:0000256" key="5">
    <source>
        <dbReference type="ARBA" id="ARBA00022989"/>
    </source>
</evidence>
<evidence type="ECO:0000256" key="1">
    <source>
        <dbReference type="ARBA" id="ARBA00004651"/>
    </source>
</evidence>
<dbReference type="Gene3D" id="1.20.1250.20">
    <property type="entry name" value="MFS general substrate transporter like domains"/>
    <property type="match status" value="1"/>
</dbReference>
<dbReference type="EMBL" id="JAFKCZ010000004">
    <property type="protein sequence ID" value="MBN7795987.1"/>
    <property type="molecule type" value="Genomic_DNA"/>
</dbReference>
<sequence length="421" mass="45455">MNLLKWRQLQGFPPLVWIILLGSFFGRGTYFMVWPFLAILLYERFDLGAAEIGLILSASAVGAALLGFYVGALSDRCGRRSILLLGTAISCLAFALLAVAESLSAFVVAMSLCSVGRAVWEPPASALIGDLIPGRQARELALQLRYFLINAGAALGPMIGVWAGLSAQQETFGLTALSYLLLNLAFIWGFAHTVSGRIARQRRNRSARFRDTLRVLGRDHMFLVVILANVLAFFIFAQADSSLVQYLTRAEAPDLVALISSIILVNAVTVMVLQFPLLSLLGPLPVTQRVLIGLAILALGQLWCALNPVDWYAGWLGAIFVVSVAEAILFPTMSVQVDQMAPDHLRGSYFGASSFYALGWALAPLAGGLILEWGSGPVLYAVMFVLCGAVGLLYALSTRLSRPDWSSVRQEPECLPGAVTS</sequence>
<feature type="transmembrane region" description="Helical" evidence="7">
    <location>
        <begin position="12"/>
        <end position="42"/>
    </location>
</feature>
<dbReference type="InterPro" id="IPR011701">
    <property type="entry name" value="MFS"/>
</dbReference>
<evidence type="ECO:0000256" key="3">
    <source>
        <dbReference type="ARBA" id="ARBA00022475"/>
    </source>
</evidence>
<dbReference type="PROSITE" id="PS50850">
    <property type="entry name" value="MFS"/>
    <property type="match status" value="1"/>
</dbReference>
<feature type="transmembrane region" description="Helical" evidence="7">
    <location>
        <begin position="290"/>
        <end position="309"/>
    </location>
</feature>
<dbReference type="CDD" id="cd17329">
    <property type="entry name" value="MFS_MdtH_MDR_like"/>
    <property type="match status" value="1"/>
</dbReference>
<dbReference type="InterPro" id="IPR020846">
    <property type="entry name" value="MFS_dom"/>
</dbReference>
<feature type="transmembrane region" description="Helical" evidence="7">
    <location>
        <begin position="220"/>
        <end position="237"/>
    </location>
</feature>
<organism evidence="9 10">
    <name type="scientific">Parahaliea mediterranea</name>
    <dbReference type="NCBI Taxonomy" id="651086"/>
    <lineage>
        <taxon>Bacteria</taxon>
        <taxon>Pseudomonadati</taxon>
        <taxon>Pseudomonadota</taxon>
        <taxon>Gammaproteobacteria</taxon>
        <taxon>Cellvibrionales</taxon>
        <taxon>Halieaceae</taxon>
        <taxon>Parahaliea</taxon>
    </lineage>
</organism>
<feature type="transmembrane region" description="Helical" evidence="7">
    <location>
        <begin position="257"/>
        <end position="278"/>
    </location>
</feature>
<dbReference type="Pfam" id="PF07690">
    <property type="entry name" value="MFS_1"/>
    <property type="match status" value="1"/>
</dbReference>
<gene>
    <name evidence="9" type="ORF">JYP50_05275</name>
</gene>
<name>A0A939DEF9_9GAMM</name>
<feature type="transmembrane region" description="Helical" evidence="7">
    <location>
        <begin position="48"/>
        <end position="70"/>
    </location>
</feature>
<feature type="transmembrane region" description="Helical" evidence="7">
    <location>
        <begin position="144"/>
        <end position="165"/>
    </location>
</feature>
<evidence type="ECO:0000256" key="6">
    <source>
        <dbReference type="ARBA" id="ARBA00023136"/>
    </source>
</evidence>
<dbReference type="SUPFAM" id="SSF103473">
    <property type="entry name" value="MFS general substrate transporter"/>
    <property type="match status" value="1"/>
</dbReference>
<feature type="domain" description="Major facilitator superfamily (MFS) profile" evidence="8">
    <location>
        <begin position="15"/>
        <end position="406"/>
    </location>
</feature>
<dbReference type="RefSeq" id="WP_206559439.1">
    <property type="nucleotide sequence ID" value="NZ_JAFKCZ010000004.1"/>
</dbReference>
<keyword evidence="4 7" id="KW-0812">Transmembrane</keyword>
<dbReference type="Proteomes" id="UP000664303">
    <property type="component" value="Unassembled WGS sequence"/>
</dbReference>
<keyword evidence="3" id="KW-1003">Cell membrane</keyword>
<evidence type="ECO:0000313" key="10">
    <source>
        <dbReference type="Proteomes" id="UP000664303"/>
    </source>
</evidence>
<keyword evidence="2" id="KW-0813">Transport</keyword>
<protein>
    <submittedName>
        <fullName evidence="9">MFS transporter</fullName>
    </submittedName>
</protein>
<evidence type="ECO:0000313" key="9">
    <source>
        <dbReference type="EMBL" id="MBN7795987.1"/>
    </source>
</evidence>
<comment type="subcellular location">
    <subcellularLocation>
        <location evidence="1">Cell membrane</location>
        <topology evidence="1">Multi-pass membrane protein</topology>
    </subcellularLocation>
</comment>
<evidence type="ECO:0000259" key="8">
    <source>
        <dbReference type="PROSITE" id="PS50850"/>
    </source>
</evidence>